<comment type="similarity">
    <text evidence="1">Belongs to the peptidase S49 family.</text>
</comment>
<keyword evidence="3" id="KW-0378">Hydrolase</keyword>
<evidence type="ECO:0000313" key="7">
    <source>
        <dbReference type="Proteomes" id="UP000004816"/>
    </source>
</evidence>
<dbReference type="AlphaFoldDB" id="E5XUX5"/>
<dbReference type="STRING" id="679197.HMPREF9336_03297"/>
<sequence length="311" mass="33113">MAKMFDWTQAGIGIPGLGVSSPQAFEGRLPFGGGLLSSRKKVGGKIVSVVRLDGVIRSGGGPFGRGALNAQNLEAPLAEAFRVPNAVAVALIINSPGGSPAQSALIGDRIRQLSAKHEKPVLAFCEDVAASGGYWLACAADEIFVSSGTAIGSIGVVSSSFGLTDAIEKLGLERRVHTAGLNKARLDPFMPEKPEDIAWLTGIQTDIHKVFIDWVKERRGDKLSGTDEELFNADVWIGRRAVELGIADAVGSLRGVLAERFPDAKPYEIKPKQQILQRLGLAASVEDIALRVMEGAVSSVERRAMWSRFGL</sequence>
<dbReference type="PANTHER" id="PTHR42987:SF8">
    <property type="entry name" value="PROTEINASE"/>
    <property type="match status" value="1"/>
</dbReference>
<dbReference type="GO" id="GO:0008236">
    <property type="term" value="F:serine-type peptidase activity"/>
    <property type="evidence" value="ECO:0007669"/>
    <property type="project" value="UniProtKB-KW"/>
</dbReference>
<proteinExistence type="inferred from homology"/>
<keyword evidence="4" id="KW-0720">Serine protease</keyword>
<dbReference type="Proteomes" id="UP000004816">
    <property type="component" value="Unassembled WGS sequence"/>
</dbReference>
<dbReference type="PANTHER" id="PTHR42987">
    <property type="entry name" value="PEPTIDASE S49"/>
    <property type="match status" value="1"/>
</dbReference>
<dbReference type="CDD" id="cd07023">
    <property type="entry name" value="S49_Sppa_N_C"/>
    <property type="match status" value="1"/>
</dbReference>
<comment type="caution">
    <text evidence="6">The sequence shown here is derived from an EMBL/GenBank/DDBJ whole genome shotgun (WGS) entry which is preliminary data.</text>
</comment>
<dbReference type="GO" id="GO:0006508">
    <property type="term" value="P:proteolysis"/>
    <property type="evidence" value="ECO:0007669"/>
    <property type="project" value="UniProtKB-KW"/>
</dbReference>
<dbReference type="Gene3D" id="3.90.226.10">
    <property type="entry name" value="2-enoyl-CoA Hydratase, Chain A, domain 1"/>
    <property type="match status" value="1"/>
</dbReference>
<dbReference type="Pfam" id="PF01343">
    <property type="entry name" value="Peptidase_S49"/>
    <property type="match status" value="1"/>
</dbReference>
<dbReference type="InterPro" id="IPR047272">
    <property type="entry name" value="S49_SppA_C"/>
</dbReference>
<gene>
    <name evidence="6" type="ORF">HMPREF9336_03297</name>
</gene>
<dbReference type="SUPFAM" id="SSF52096">
    <property type="entry name" value="ClpP/crotonase"/>
    <property type="match status" value="1"/>
</dbReference>
<name>E5XUX5_SEGRC</name>
<reference evidence="6 7" key="1">
    <citation type="journal article" date="2011" name="Stand. Genomic Sci.">
        <title>High quality draft genome sequence of Segniliparus rugosus CDC 945(T)= (ATCC BAA-974(T)).</title>
        <authorList>
            <person name="Earl A.M."/>
            <person name="Desjardins C.A."/>
            <person name="Fitzgerald M.G."/>
            <person name="Arachchi H.M."/>
            <person name="Zeng Q."/>
            <person name="Mehta T."/>
            <person name="Griggs A."/>
            <person name="Birren B.W."/>
            <person name="Toney N.C."/>
            <person name="Carr J."/>
            <person name="Posey J."/>
            <person name="Butler W.R."/>
        </authorList>
    </citation>
    <scope>NUCLEOTIDE SEQUENCE [LARGE SCALE GENOMIC DNA]</scope>
    <source>
        <strain evidence="7">ATCC BAA-974 / DSM 45345 / CCUG 50838 / CIP 108380 / JCM 13579 / CDC 945</strain>
    </source>
</reference>
<evidence type="ECO:0000256" key="3">
    <source>
        <dbReference type="ARBA" id="ARBA00022801"/>
    </source>
</evidence>
<evidence type="ECO:0000313" key="6">
    <source>
        <dbReference type="EMBL" id="EFV11811.1"/>
    </source>
</evidence>
<dbReference type="InterPro" id="IPR029045">
    <property type="entry name" value="ClpP/crotonase-like_dom_sf"/>
</dbReference>
<feature type="domain" description="Peptidase S49" evidence="5">
    <location>
        <begin position="116"/>
        <end position="258"/>
    </location>
</feature>
<evidence type="ECO:0000256" key="4">
    <source>
        <dbReference type="ARBA" id="ARBA00022825"/>
    </source>
</evidence>
<accession>E5XUX5</accession>
<evidence type="ECO:0000256" key="2">
    <source>
        <dbReference type="ARBA" id="ARBA00022670"/>
    </source>
</evidence>
<dbReference type="InterPro" id="IPR002142">
    <property type="entry name" value="Peptidase_S49"/>
</dbReference>
<keyword evidence="7" id="KW-1185">Reference proteome</keyword>
<dbReference type="Gene3D" id="6.20.330.10">
    <property type="match status" value="1"/>
</dbReference>
<dbReference type="HOGENOM" id="CLU_046540_1_0_11"/>
<evidence type="ECO:0000256" key="1">
    <source>
        <dbReference type="ARBA" id="ARBA00008683"/>
    </source>
</evidence>
<evidence type="ECO:0000259" key="5">
    <source>
        <dbReference type="Pfam" id="PF01343"/>
    </source>
</evidence>
<dbReference type="eggNOG" id="COG0616">
    <property type="taxonomic scope" value="Bacteria"/>
</dbReference>
<keyword evidence="2" id="KW-0645">Protease</keyword>
<protein>
    <submittedName>
        <fullName evidence="6">Signal peptide peptidase SppA, 36K type</fullName>
    </submittedName>
</protein>
<dbReference type="EMBL" id="ACZI02000001">
    <property type="protein sequence ID" value="EFV11811.1"/>
    <property type="molecule type" value="Genomic_DNA"/>
</dbReference>
<organism evidence="6 7">
    <name type="scientific">Segniliparus rugosus (strain ATCC BAA-974 / DSM 45345 / CCUG 50838 / CIP 108380 / JCM 13579 / CDC 945)</name>
    <dbReference type="NCBI Taxonomy" id="679197"/>
    <lineage>
        <taxon>Bacteria</taxon>
        <taxon>Bacillati</taxon>
        <taxon>Actinomycetota</taxon>
        <taxon>Actinomycetes</taxon>
        <taxon>Mycobacteriales</taxon>
        <taxon>Segniliparaceae</taxon>
        <taxon>Segniliparus</taxon>
    </lineage>
</organism>